<dbReference type="InterPro" id="IPR052168">
    <property type="entry name" value="Cytochrome_b561_oxidase"/>
</dbReference>
<sequence length="180" mass="20508">MKNHPNQYDWISITLHWVTAIAVIGLFAAGLWMVDLNYYSQWYKPVPHWHKSVGLLLAFATIFRLLWRTFKGHPEIKGAAWEITSAKLAHSAMYLLMFSLFISGYLISTADGRSIDVFNWFSVPALGELFENQADIAGEVHYYLALSLIALVVIHAIAALKHHFINKDNTLTKMLGVKYK</sequence>
<dbReference type="AlphaFoldDB" id="A0A2T3JNM8"/>
<feature type="transmembrane region" description="Helical" evidence="13">
    <location>
        <begin position="140"/>
        <end position="160"/>
    </location>
</feature>
<evidence type="ECO:0000256" key="13">
    <source>
        <dbReference type="SAM" id="Phobius"/>
    </source>
</evidence>
<proteinExistence type="inferred from homology"/>
<evidence type="ECO:0000256" key="1">
    <source>
        <dbReference type="ARBA" id="ARBA00001970"/>
    </source>
</evidence>
<evidence type="ECO:0000313" key="15">
    <source>
        <dbReference type="EMBL" id="PSU50644.1"/>
    </source>
</evidence>
<dbReference type="EMBL" id="PYMJ01000003">
    <property type="protein sequence ID" value="PSU50644.1"/>
    <property type="molecule type" value="Genomic_DNA"/>
</dbReference>
<keyword evidence="11 13" id="KW-0472">Membrane</keyword>
<feature type="domain" description="Cytochrome b561 bacterial/Ni-hydrogenase" evidence="14">
    <location>
        <begin position="8"/>
        <end position="176"/>
    </location>
</feature>
<comment type="similarity">
    <text evidence="12">Belongs to the cytochrome b561 family.</text>
</comment>
<keyword evidence="9 13" id="KW-1133">Transmembrane helix</keyword>
<evidence type="ECO:0000256" key="9">
    <source>
        <dbReference type="ARBA" id="ARBA00022989"/>
    </source>
</evidence>
<dbReference type="GO" id="GO:0046872">
    <property type="term" value="F:metal ion binding"/>
    <property type="evidence" value="ECO:0007669"/>
    <property type="project" value="UniProtKB-KW"/>
</dbReference>
<dbReference type="PANTHER" id="PTHR30529">
    <property type="entry name" value="CYTOCHROME B561"/>
    <property type="match status" value="1"/>
</dbReference>
<keyword evidence="16" id="KW-1185">Reference proteome</keyword>
<keyword evidence="10" id="KW-0408">Iron</keyword>
<dbReference type="GO" id="GO:0009055">
    <property type="term" value="F:electron transfer activity"/>
    <property type="evidence" value="ECO:0007669"/>
    <property type="project" value="InterPro"/>
</dbReference>
<evidence type="ECO:0000256" key="2">
    <source>
        <dbReference type="ARBA" id="ARBA00004651"/>
    </source>
</evidence>
<reference evidence="15 16" key="1">
    <citation type="submission" date="2018-01" db="EMBL/GenBank/DDBJ databases">
        <title>Whole genome sequencing of Histamine producing bacteria.</title>
        <authorList>
            <person name="Butler K."/>
        </authorList>
    </citation>
    <scope>NUCLEOTIDE SEQUENCE [LARGE SCALE GENOMIC DNA]</scope>
    <source>
        <strain evidence="15 16">JCM 12947</strain>
    </source>
</reference>
<comment type="caution">
    <text evidence="15">The sequence shown here is derived from an EMBL/GenBank/DDBJ whole genome shotgun (WGS) entry which is preliminary data.</text>
</comment>
<evidence type="ECO:0000313" key="16">
    <source>
        <dbReference type="Proteomes" id="UP000240987"/>
    </source>
</evidence>
<evidence type="ECO:0000256" key="8">
    <source>
        <dbReference type="ARBA" id="ARBA00022982"/>
    </source>
</evidence>
<evidence type="ECO:0000256" key="11">
    <source>
        <dbReference type="ARBA" id="ARBA00023136"/>
    </source>
</evidence>
<evidence type="ECO:0000256" key="4">
    <source>
        <dbReference type="ARBA" id="ARBA00022475"/>
    </source>
</evidence>
<dbReference type="PANTHER" id="PTHR30529:SF1">
    <property type="entry name" value="CYTOCHROME B561 HOMOLOG 2"/>
    <property type="match status" value="1"/>
</dbReference>
<organism evidence="15 16">
    <name type="scientific">Photobacterium frigidiphilum</name>
    <dbReference type="NCBI Taxonomy" id="264736"/>
    <lineage>
        <taxon>Bacteria</taxon>
        <taxon>Pseudomonadati</taxon>
        <taxon>Pseudomonadota</taxon>
        <taxon>Gammaproteobacteria</taxon>
        <taxon>Vibrionales</taxon>
        <taxon>Vibrionaceae</taxon>
        <taxon>Photobacterium</taxon>
    </lineage>
</organism>
<feature type="transmembrane region" description="Helical" evidence="13">
    <location>
        <begin position="49"/>
        <end position="67"/>
    </location>
</feature>
<keyword evidence="4" id="KW-1003">Cell membrane</keyword>
<keyword evidence="5" id="KW-0349">Heme</keyword>
<evidence type="ECO:0000256" key="6">
    <source>
        <dbReference type="ARBA" id="ARBA00022692"/>
    </source>
</evidence>
<comment type="subcellular location">
    <subcellularLocation>
        <location evidence="2">Cell membrane</location>
        <topology evidence="2">Multi-pass membrane protein</topology>
    </subcellularLocation>
</comment>
<dbReference type="Pfam" id="PF01292">
    <property type="entry name" value="Ni_hydr_CYTB"/>
    <property type="match status" value="1"/>
</dbReference>
<evidence type="ECO:0000256" key="12">
    <source>
        <dbReference type="ARBA" id="ARBA00037975"/>
    </source>
</evidence>
<keyword evidence="7" id="KW-0479">Metal-binding</keyword>
<dbReference type="GO" id="GO:0020037">
    <property type="term" value="F:heme binding"/>
    <property type="evidence" value="ECO:0007669"/>
    <property type="project" value="TreeGrafter"/>
</dbReference>
<evidence type="ECO:0000256" key="7">
    <source>
        <dbReference type="ARBA" id="ARBA00022723"/>
    </source>
</evidence>
<evidence type="ECO:0000256" key="5">
    <source>
        <dbReference type="ARBA" id="ARBA00022617"/>
    </source>
</evidence>
<dbReference type="GO" id="GO:0022904">
    <property type="term" value="P:respiratory electron transport chain"/>
    <property type="evidence" value="ECO:0007669"/>
    <property type="project" value="InterPro"/>
</dbReference>
<feature type="transmembrane region" description="Helical" evidence="13">
    <location>
        <begin position="12"/>
        <end position="34"/>
    </location>
</feature>
<dbReference type="InterPro" id="IPR011577">
    <property type="entry name" value="Cyt_b561_bac/Ni-Hgenase"/>
</dbReference>
<dbReference type="Gene3D" id="1.20.950.20">
    <property type="entry name" value="Transmembrane di-heme cytochromes, Chain C"/>
    <property type="match status" value="2"/>
</dbReference>
<evidence type="ECO:0000259" key="14">
    <source>
        <dbReference type="Pfam" id="PF01292"/>
    </source>
</evidence>
<dbReference type="GO" id="GO:0005886">
    <property type="term" value="C:plasma membrane"/>
    <property type="evidence" value="ECO:0007669"/>
    <property type="project" value="UniProtKB-SubCell"/>
</dbReference>
<dbReference type="OrthoDB" id="9793784at2"/>
<dbReference type="RefSeq" id="WP_107241674.1">
    <property type="nucleotide sequence ID" value="NZ_PYMJ01000003.1"/>
</dbReference>
<accession>A0A2T3JNM8</accession>
<comment type="cofactor">
    <cofactor evidence="1">
        <name>heme b</name>
        <dbReference type="ChEBI" id="CHEBI:60344"/>
    </cofactor>
</comment>
<gene>
    <name evidence="15" type="ORF">C9J12_04810</name>
</gene>
<dbReference type="InterPro" id="IPR016174">
    <property type="entry name" value="Di-haem_cyt_TM"/>
</dbReference>
<evidence type="ECO:0000256" key="10">
    <source>
        <dbReference type="ARBA" id="ARBA00023004"/>
    </source>
</evidence>
<keyword evidence="6 13" id="KW-0812">Transmembrane</keyword>
<dbReference type="Proteomes" id="UP000240987">
    <property type="component" value="Unassembled WGS sequence"/>
</dbReference>
<name>A0A2T3JNM8_9GAMM</name>
<keyword evidence="8" id="KW-0249">Electron transport</keyword>
<protein>
    <submittedName>
        <fullName evidence="15">Cytochrome b</fullName>
    </submittedName>
</protein>
<feature type="transmembrane region" description="Helical" evidence="13">
    <location>
        <begin position="88"/>
        <end position="107"/>
    </location>
</feature>
<evidence type="ECO:0000256" key="3">
    <source>
        <dbReference type="ARBA" id="ARBA00022448"/>
    </source>
</evidence>
<keyword evidence="3" id="KW-0813">Transport</keyword>
<dbReference type="SUPFAM" id="SSF81342">
    <property type="entry name" value="Transmembrane di-heme cytochromes"/>
    <property type="match status" value="1"/>
</dbReference>